<dbReference type="Gene3D" id="3.30.420.190">
    <property type="entry name" value="conserved archaeal protein q6m145"/>
    <property type="match status" value="1"/>
</dbReference>
<dbReference type="NCBIfam" id="TIGR03123">
    <property type="entry name" value="one_C_unchar_1"/>
    <property type="match status" value="1"/>
</dbReference>
<dbReference type="GeneID" id="24792670"/>
<evidence type="ECO:0000313" key="2">
    <source>
        <dbReference type="EMBL" id="AIS32318.1"/>
    </source>
</evidence>
<dbReference type="KEGG" id="mfc:BRM9_1504"/>
<dbReference type="RefSeq" id="WP_048085318.1">
    <property type="nucleotide sequence ID" value="NZ_CP006933.1"/>
</dbReference>
<dbReference type="STRING" id="2162.BRM9_1504"/>
<name>A0A089ZIA2_METFO</name>
<evidence type="ECO:0000313" key="3">
    <source>
        <dbReference type="Proteomes" id="UP000029661"/>
    </source>
</evidence>
<dbReference type="InterPro" id="IPR002821">
    <property type="entry name" value="Hydantoinase_A"/>
</dbReference>
<proteinExistence type="predicted"/>
<dbReference type="Pfam" id="PF01968">
    <property type="entry name" value="Hydantoinase_A"/>
    <property type="match status" value="1"/>
</dbReference>
<feature type="domain" description="Hydantoinase A/oxoprolinase" evidence="1">
    <location>
        <begin position="62"/>
        <end position="334"/>
    </location>
</feature>
<dbReference type="Proteomes" id="UP000029661">
    <property type="component" value="Chromosome"/>
</dbReference>
<dbReference type="Gene3D" id="3.30.420.40">
    <property type="match status" value="1"/>
</dbReference>
<evidence type="ECO:0000259" key="1">
    <source>
        <dbReference type="Pfam" id="PF01968"/>
    </source>
</evidence>
<dbReference type="EMBL" id="CP006933">
    <property type="protein sequence ID" value="AIS32318.1"/>
    <property type="molecule type" value="Genomic_DNA"/>
</dbReference>
<dbReference type="InterPro" id="IPR002756">
    <property type="entry name" value="MfnF"/>
</dbReference>
<dbReference type="SUPFAM" id="SSF53067">
    <property type="entry name" value="Actin-like ATPase domain"/>
    <property type="match status" value="1"/>
</dbReference>
<organism evidence="2 3">
    <name type="scientific">Methanobacterium formicicum</name>
    <dbReference type="NCBI Taxonomy" id="2162"/>
    <lineage>
        <taxon>Archaea</taxon>
        <taxon>Methanobacteriati</taxon>
        <taxon>Methanobacteriota</taxon>
        <taxon>Methanomada group</taxon>
        <taxon>Methanobacteria</taxon>
        <taxon>Methanobacteriales</taxon>
        <taxon>Methanobacteriaceae</taxon>
        <taxon>Methanobacterium</taxon>
    </lineage>
</organism>
<dbReference type="AlphaFoldDB" id="A0A089ZIA2"/>
<accession>A0A089ZIA2</accession>
<protein>
    <submittedName>
        <fullName evidence="2">H4MPT-linked C1 transfer pathway protein</fullName>
    </submittedName>
</protein>
<reference evidence="2 3" key="1">
    <citation type="submission" date="2013-12" db="EMBL/GenBank/DDBJ databases">
        <title>The complete genome sequence of Methanobacterium sp. BRM9.</title>
        <authorList>
            <consortium name="Pastoral Greenhouse Gas Research Consortium"/>
            <person name="Kelly W.J."/>
            <person name="Leahy S.C."/>
            <person name="Perry R."/>
            <person name="Li D."/>
            <person name="Altermann E."/>
            <person name="Lambie S.C."/>
            <person name="Attwood G.T."/>
        </authorList>
    </citation>
    <scope>NUCLEOTIDE SEQUENCE [LARGE SCALE GENOMIC DNA]</scope>
    <source>
        <strain evidence="2 3">BRM9</strain>
    </source>
</reference>
<dbReference type="InterPro" id="IPR043129">
    <property type="entry name" value="ATPase_NBD"/>
</dbReference>
<gene>
    <name evidence="2" type="ORF">BRM9_1504</name>
</gene>
<dbReference type="OrthoDB" id="148086at2157"/>
<dbReference type="GO" id="GO:0016787">
    <property type="term" value="F:hydrolase activity"/>
    <property type="evidence" value="ECO:0007669"/>
    <property type="project" value="InterPro"/>
</dbReference>
<sequence length="346" mass="37860">MKIAGFDIGGANTDLAVVDFDEKGNITGIKTDFRYLPMWSRKDELSLTLLELLGDDIDDIDAVGVSMTAELADSYQNKSEGVWDISRMVMDTFNLPVAFVSLQGMVNYETVLKEPLELAAANWIATAPLAAYMAPDCIFIDTGSTTTDIIPIKNGTECAKGRTDLQRLATGELVYTGTLRTNVATIVDKVPLKDEWVRTASELFAVTADAHLVLGNITREDYTSETPDGSGNSREDSLLRLSRVVCGDMDLLSEDDVIQMARYIHQKQVEQVAEALEQVHQRENLEMVITTGLGMDVIGRKAAELLGLPVRTMEDILTTEDCVVAPAVGTALLMHQFTESGKIMSL</sequence>